<gene>
    <name evidence="1" type="ORF">QJS10_CPA16g00485</name>
</gene>
<evidence type="ECO:0000313" key="2">
    <source>
        <dbReference type="Proteomes" id="UP001180020"/>
    </source>
</evidence>
<dbReference type="Proteomes" id="UP001180020">
    <property type="component" value="Unassembled WGS sequence"/>
</dbReference>
<proteinExistence type="predicted"/>
<name>A0AAV9D1W4_ACOCL</name>
<reference evidence="1" key="1">
    <citation type="journal article" date="2023" name="Nat. Commun.">
        <title>Diploid and tetraploid genomes of Acorus and the evolution of monocots.</title>
        <authorList>
            <person name="Ma L."/>
            <person name="Liu K.W."/>
            <person name="Li Z."/>
            <person name="Hsiao Y.Y."/>
            <person name="Qi Y."/>
            <person name="Fu T."/>
            <person name="Tang G.D."/>
            <person name="Zhang D."/>
            <person name="Sun W.H."/>
            <person name="Liu D.K."/>
            <person name="Li Y."/>
            <person name="Chen G.Z."/>
            <person name="Liu X.D."/>
            <person name="Liao X.Y."/>
            <person name="Jiang Y.T."/>
            <person name="Yu X."/>
            <person name="Hao Y."/>
            <person name="Huang J."/>
            <person name="Zhao X.W."/>
            <person name="Ke S."/>
            <person name="Chen Y.Y."/>
            <person name="Wu W.L."/>
            <person name="Hsu J.L."/>
            <person name="Lin Y.F."/>
            <person name="Huang M.D."/>
            <person name="Li C.Y."/>
            <person name="Huang L."/>
            <person name="Wang Z.W."/>
            <person name="Zhao X."/>
            <person name="Zhong W.Y."/>
            <person name="Peng D.H."/>
            <person name="Ahmad S."/>
            <person name="Lan S."/>
            <person name="Zhang J.S."/>
            <person name="Tsai W.C."/>
            <person name="Van de Peer Y."/>
            <person name="Liu Z.J."/>
        </authorList>
    </citation>
    <scope>NUCLEOTIDE SEQUENCE</scope>
    <source>
        <strain evidence="1">CP</strain>
    </source>
</reference>
<reference evidence="1" key="2">
    <citation type="submission" date="2023-06" db="EMBL/GenBank/DDBJ databases">
        <authorList>
            <person name="Ma L."/>
            <person name="Liu K.-W."/>
            <person name="Li Z."/>
            <person name="Hsiao Y.-Y."/>
            <person name="Qi Y."/>
            <person name="Fu T."/>
            <person name="Tang G."/>
            <person name="Zhang D."/>
            <person name="Sun W.-H."/>
            <person name="Liu D.-K."/>
            <person name="Li Y."/>
            <person name="Chen G.-Z."/>
            <person name="Liu X.-D."/>
            <person name="Liao X.-Y."/>
            <person name="Jiang Y.-T."/>
            <person name="Yu X."/>
            <person name="Hao Y."/>
            <person name="Huang J."/>
            <person name="Zhao X.-W."/>
            <person name="Ke S."/>
            <person name="Chen Y.-Y."/>
            <person name="Wu W.-L."/>
            <person name="Hsu J.-L."/>
            <person name="Lin Y.-F."/>
            <person name="Huang M.-D."/>
            <person name="Li C.-Y."/>
            <person name="Huang L."/>
            <person name="Wang Z.-W."/>
            <person name="Zhao X."/>
            <person name="Zhong W.-Y."/>
            <person name="Peng D.-H."/>
            <person name="Ahmad S."/>
            <person name="Lan S."/>
            <person name="Zhang J.-S."/>
            <person name="Tsai W.-C."/>
            <person name="Van De Peer Y."/>
            <person name="Liu Z.-J."/>
        </authorList>
    </citation>
    <scope>NUCLEOTIDE SEQUENCE</scope>
    <source>
        <strain evidence="1">CP</strain>
        <tissue evidence="1">Leaves</tissue>
    </source>
</reference>
<protein>
    <submittedName>
        <fullName evidence="1">Uncharacterized protein</fullName>
    </submittedName>
</protein>
<organism evidence="1 2">
    <name type="scientific">Acorus calamus</name>
    <name type="common">Sweet flag</name>
    <dbReference type="NCBI Taxonomy" id="4465"/>
    <lineage>
        <taxon>Eukaryota</taxon>
        <taxon>Viridiplantae</taxon>
        <taxon>Streptophyta</taxon>
        <taxon>Embryophyta</taxon>
        <taxon>Tracheophyta</taxon>
        <taxon>Spermatophyta</taxon>
        <taxon>Magnoliopsida</taxon>
        <taxon>Liliopsida</taxon>
        <taxon>Acoraceae</taxon>
        <taxon>Acorus</taxon>
    </lineage>
</organism>
<keyword evidence="2" id="KW-1185">Reference proteome</keyword>
<accession>A0AAV9D1W4</accession>
<evidence type="ECO:0000313" key="1">
    <source>
        <dbReference type="EMBL" id="KAK1295092.1"/>
    </source>
</evidence>
<dbReference type="EMBL" id="JAUJYO010000016">
    <property type="protein sequence ID" value="KAK1295092.1"/>
    <property type="molecule type" value="Genomic_DNA"/>
</dbReference>
<comment type="caution">
    <text evidence="1">The sequence shown here is derived from an EMBL/GenBank/DDBJ whole genome shotgun (WGS) entry which is preliminary data.</text>
</comment>
<sequence>MRARQILRWSLTNDATHLHSLVRVVVVNNRDPSLVRQAEKKVGLYQLNWQPIFQ</sequence>
<dbReference type="AlphaFoldDB" id="A0AAV9D1W4"/>